<comment type="subcellular location">
    <subcellularLocation>
        <location evidence="1">Membrane</location>
        <topology evidence="1">Multi-pass membrane protein</topology>
    </subcellularLocation>
</comment>
<evidence type="ECO:0000256" key="9">
    <source>
        <dbReference type="ARBA" id="ARBA00023160"/>
    </source>
</evidence>
<dbReference type="GO" id="GO:0042761">
    <property type="term" value="P:very long-chain fatty acid biosynthetic process"/>
    <property type="evidence" value="ECO:0007669"/>
    <property type="project" value="TreeGrafter"/>
</dbReference>
<dbReference type="EMBL" id="HBDZ01012230">
    <property type="protein sequence ID" value="CAD8245892.1"/>
    <property type="molecule type" value="Transcribed_RNA"/>
</dbReference>
<feature type="transmembrane region" description="Helical" evidence="10">
    <location>
        <begin position="61"/>
        <end position="80"/>
    </location>
</feature>
<evidence type="ECO:0000256" key="2">
    <source>
        <dbReference type="ARBA" id="ARBA00022516"/>
    </source>
</evidence>
<dbReference type="PANTHER" id="PTHR11157">
    <property type="entry name" value="FATTY ACID ACYL TRANSFERASE-RELATED"/>
    <property type="match status" value="1"/>
</dbReference>
<organism evidence="11">
    <name type="scientific">Prasinoderma coloniale</name>
    <dbReference type="NCBI Taxonomy" id="156133"/>
    <lineage>
        <taxon>Eukaryota</taxon>
        <taxon>Viridiplantae</taxon>
        <taxon>Prasinodermophyta</taxon>
        <taxon>Prasinodermophyceae</taxon>
        <taxon>Prasinodermales</taxon>
        <taxon>Prasinodermaceae</taxon>
        <taxon>Prasinoderma</taxon>
    </lineage>
</organism>
<keyword evidence="5" id="KW-0276">Fatty acid metabolism</keyword>
<keyword evidence="6 10" id="KW-1133">Transmembrane helix</keyword>
<feature type="transmembrane region" description="Helical" evidence="10">
    <location>
        <begin position="188"/>
        <end position="208"/>
    </location>
</feature>
<evidence type="ECO:0000256" key="4">
    <source>
        <dbReference type="ARBA" id="ARBA00022692"/>
    </source>
</evidence>
<dbReference type="Pfam" id="PF01151">
    <property type="entry name" value="ELO"/>
    <property type="match status" value="1"/>
</dbReference>
<dbReference type="PANTHER" id="PTHR11157:SF133">
    <property type="entry name" value="ELONGATION OF FATTY ACIDS PROTEIN"/>
    <property type="match status" value="1"/>
</dbReference>
<reference evidence="11" key="1">
    <citation type="submission" date="2021-01" db="EMBL/GenBank/DDBJ databases">
        <authorList>
            <person name="Corre E."/>
            <person name="Pelletier E."/>
            <person name="Niang G."/>
            <person name="Scheremetjew M."/>
            <person name="Finn R."/>
            <person name="Kale V."/>
            <person name="Holt S."/>
            <person name="Cochrane G."/>
            <person name="Meng A."/>
            <person name="Brown T."/>
            <person name="Cohen L."/>
        </authorList>
    </citation>
    <scope>NUCLEOTIDE SEQUENCE</scope>
    <source>
        <strain evidence="11">CCMP1413</strain>
    </source>
</reference>
<evidence type="ECO:0000256" key="7">
    <source>
        <dbReference type="ARBA" id="ARBA00023098"/>
    </source>
</evidence>
<sequence>MAGAALPNAFMAQHWEAEDGISPYVTPECWVGGAVAYLLMTQVLKRAMERRPAMGLQNVMRVYNAAQVVVNAYIVWLLSGEHMLPNLFGINKPYSDGTRYAVFLHYCCKFVDFLDTVFILLRKKDAQFSFLHVYHHSTIGIMWGFLLNIGHGNGSASFGAWINSLVHVVMYSHYFYTSFGFKNPLKPLITKFQIVQFYLCLLHVLVFLAMETVVPTQLGYLQFAYHVTMVGLFTQFYKKSYSKSVKSVKST</sequence>
<feature type="transmembrane region" description="Helical" evidence="10">
    <location>
        <begin position="158"/>
        <end position="176"/>
    </location>
</feature>
<accession>A0A7R9TV67</accession>
<dbReference type="GO" id="GO:0005789">
    <property type="term" value="C:endoplasmic reticulum membrane"/>
    <property type="evidence" value="ECO:0007669"/>
    <property type="project" value="TreeGrafter"/>
</dbReference>
<evidence type="ECO:0000256" key="8">
    <source>
        <dbReference type="ARBA" id="ARBA00023136"/>
    </source>
</evidence>
<dbReference type="GO" id="GO:0009922">
    <property type="term" value="F:fatty acid elongase activity"/>
    <property type="evidence" value="ECO:0007669"/>
    <property type="project" value="InterPro"/>
</dbReference>
<evidence type="ECO:0000313" key="11">
    <source>
        <dbReference type="EMBL" id="CAD8245892.1"/>
    </source>
</evidence>
<evidence type="ECO:0000256" key="6">
    <source>
        <dbReference type="ARBA" id="ARBA00022989"/>
    </source>
</evidence>
<dbReference type="GO" id="GO:0019367">
    <property type="term" value="P:fatty acid elongation, saturated fatty acid"/>
    <property type="evidence" value="ECO:0007669"/>
    <property type="project" value="TreeGrafter"/>
</dbReference>
<evidence type="ECO:0000256" key="10">
    <source>
        <dbReference type="SAM" id="Phobius"/>
    </source>
</evidence>
<feature type="transmembrane region" description="Helical" evidence="10">
    <location>
        <begin position="220"/>
        <end position="237"/>
    </location>
</feature>
<gene>
    <name evidence="11" type="ORF">PCOL08062_LOCUS9392</name>
</gene>
<feature type="transmembrane region" description="Helical" evidence="10">
    <location>
        <begin position="133"/>
        <end position="152"/>
    </location>
</feature>
<keyword evidence="2" id="KW-0444">Lipid biosynthesis</keyword>
<keyword evidence="7" id="KW-0443">Lipid metabolism</keyword>
<feature type="transmembrane region" description="Helical" evidence="10">
    <location>
        <begin position="100"/>
        <end position="121"/>
    </location>
</feature>
<keyword evidence="4 10" id="KW-0812">Transmembrane</keyword>
<evidence type="ECO:0008006" key="12">
    <source>
        <dbReference type="Google" id="ProtNLM"/>
    </source>
</evidence>
<name>A0A7R9TV67_9VIRI</name>
<proteinExistence type="predicted"/>
<evidence type="ECO:0000256" key="5">
    <source>
        <dbReference type="ARBA" id="ARBA00022832"/>
    </source>
</evidence>
<keyword evidence="3" id="KW-0808">Transferase</keyword>
<keyword evidence="8 10" id="KW-0472">Membrane</keyword>
<dbReference type="GO" id="GO:0030148">
    <property type="term" value="P:sphingolipid biosynthetic process"/>
    <property type="evidence" value="ECO:0007669"/>
    <property type="project" value="TreeGrafter"/>
</dbReference>
<protein>
    <recommendedName>
        <fullName evidence="12">Very-long-chain 3-oxoacyl-CoA synthase</fullName>
    </recommendedName>
</protein>
<dbReference type="GO" id="GO:0034625">
    <property type="term" value="P:fatty acid elongation, monounsaturated fatty acid"/>
    <property type="evidence" value="ECO:0007669"/>
    <property type="project" value="TreeGrafter"/>
</dbReference>
<keyword evidence="9" id="KW-0275">Fatty acid biosynthesis</keyword>
<dbReference type="GO" id="GO:0034626">
    <property type="term" value="P:fatty acid elongation, polyunsaturated fatty acid"/>
    <property type="evidence" value="ECO:0007669"/>
    <property type="project" value="TreeGrafter"/>
</dbReference>
<dbReference type="InterPro" id="IPR002076">
    <property type="entry name" value="ELO_fam"/>
</dbReference>
<dbReference type="AlphaFoldDB" id="A0A7R9TV67"/>
<feature type="transmembrane region" description="Helical" evidence="10">
    <location>
        <begin position="21"/>
        <end position="40"/>
    </location>
</feature>
<evidence type="ECO:0000256" key="1">
    <source>
        <dbReference type="ARBA" id="ARBA00004141"/>
    </source>
</evidence>
<evidence type="ECO:0000256" key="3">
    <source>
        <dbReference type="ARBA" id="ARBA00022679"/>
    </source>
</evidence>